<organism evidence="3 4">
    <name type="scientific">Naasia lichenicola</name>
    <dbReference type="NCBI Taxonomy" id="2565933"/>
    <lineage>
        <taxon>Bacteria</taxon>
        <taxon>Bacillati</taxon>
        <taxon>Actinomycetota</taxon>
        <taxon>Actinomycetes</taxon>
        <taxon>Micrococcales</taxon>
        <taxon>Microbacteriaceae</taxon>
        <taxon>Naasia</taxon>
    </lineage>
</organism>
<name>A0A4S4FSJ7_9MICO</name>
<dbReference type="Gene3D" id="3.90.1300.10">
    <property type="entry name" value="Amidase signature (AS) domain"/>
    <property type="match status" value="1"/>
</dbReference>
<dbReference type="NCBIfam" id="NF005687">
    <property type="entry name" value="PRK07487.1"/>
    <property type="match status" value="1"/>
</dbReference>
<dbReference type="GO" id="GO:0003824">
    <property type="term" value="F:catalytic activity"/>
    <property type="evidence" value="ECO:0007669"/>
    <property type="project" value="InterPro"/>
</dbReference>
<protein>
    <submittedName>
        <fullName evidence="3">Amidase</fullName>
    </submittedName>
</protein>
<dbReference type="RefSeq" id="WP_136426060.1">
    <property type="nucleotide sequence ID" value="NZ_SSSM01000001.1"/>
</dbReference>
<dbReference type="EMBL" id="SSSM01000001">
    <property type="protein sequence ID" value="THG33278.1"/>
    <property type="molecule type" value="Genomic_DNA"/>
</dbReference>
<evidence type="ECO:0000259" key="2">
    <source>
        <dbReference type="Pfam" id="PF01425"/>
    </source>
</evidence>
<dbReference type="InterPro" id="IPR023631">
    <property type="entry name" value="Amidase_dom"/>
</dbReference>
<dbReference type="OrthoDB" id="182039at2"/>
<evidence type="ECO:0000256" key="1">
    <source>
        <dbReference type="ARBA" id="ARBA00009199"/>
    </source>
</evidence>
<comment type="similarity">
    <text evidence="1">Belongs to the amidase family.</text>
</comment>
<gene>
    <name evidence="3" type="ORF">E6C64_02700</name>
</gene>
<keyword evidence="4" id="KW-1185">Reference proteome</keyword>
<accession>A0A4S4FSJ7</accession>
<dbReference type="AlphaFoldDB" id="A0A4S4FSJ7"/>
<dbReference type="PANTHER" id="PTHR11895:SF7">
    <property type="entry name" value="GLUTAMYL-TRNA(GLN) AMIDOTRANSFERASE SUBUNIT A, MITOCHONDRIAL"/>
    <property type="match status" value="1"/>
</dbReference>
<dbReference type="Proteomes" id="UP000309133">
    <property type="component" value="Unassembled WGS sequence"/>
</dbReference>
<dbReference type="PROSITE" id="PS00571">
    <property type="entry name" value="AMIDASES"/>
    <property type="match status" value="1"/>
</dbReference>
<dbReference type="Pfam" id="PF01425">
    <property type="entry name" value="Amidase"/>
    <property type="match status" value="1"/>
</dbReference>
<comment type="caution">
    <text evidence="3">The sequence shown here is derived from an EMBL/GenBank/DDBJ whole genome shotgun (WGS) entry which is preliminary data.</text>
</comment>
<dbReference type="PANTHER" id="PTHR11895">
    <property type="entry name" value="TRANSAMIDASE"/>
    <property type="match status" value="1"/>
</dbReference>
<proteinExistence type="inferred from homology"/>
<dbReference type="InterPro" id="IPR020556">
    <property type="entry name" value="Amidase_CS"/>
</dbReference>
<feature type="domain" description="Amidase" evidence="2">
    <location>
        <begin position="31"/>
        <end position="453"/>
    </location>
</feature>
<dbReference type="SUPFAM" id="SSF75304">
    <property type="entry name" value="Amidase signature (AS) enzymes"/>
    <property type="match status" value="1"/>
</dbReference>
<evidence type="ECO:0000313" key="4">
    <source>
        <dbReference type="Proteomes" id="UP000309133"/>
    </source>
</evidence>
<dbReference type="InterPro" id="IPR000120">
    <property type="entry name" value="Amidase"/>
</dbReference>
<evidence type="ECO:0000313" key="3">
    <source>
        <dbReference type="EMBL" id="THG33278.1"/>
    </source>
</evidence>
<reference evidence="3 4" key="1">
    <citation type="submission" date="2019-04" db="EMBL/GenBank/DDBJ databases">
        <authorList>
            <person name="Jiang L."/>
        </authorList>
    </citation>
    <scope>NUCLEOTIDE SEQUENCE [LARGE SCALE GENOMIC DNA]</scope>
    <source>
        <strain evidence="3 4">YIM 131853</strain>
    </source>
</reference>
<dbReference type="InterPro" id="IPR036928">
    <property type="entry name" value="AS_sf"/>
</dbReference>
<sequence length="478" mass="50340">MTDQPTYQPLWQRSMRELAAAIRSREVYARDVIDAHLDRIDEVNPTLNALTVVFADRARALADDVDAAFAAGRDPGVLAGVPFTVKENIDLSWSATTSGWSFLANAVPSGDATMVERLLAAGAIPIGRGNMPDFGLRWDTDNDLFGRTINPWDAERVPGGSSGGDAVAVATGMTPLGLGNDYGGSLRLPAYAAGVCALRPTANRIPAPVVSSAEPVSLTLQHFAVNGPIARTVDDLDTAFSLMQGGDGRDPLALSLPHPSTYDGVRRVAVVRDPVGWGVDPQVADAVARAADALAGRGWEVVDAEPPLLEEAAQLWRQLSTAEMVGAFLPGGLPEPLSDGSTSYFLDNASEVAPFASIEEYAMAWGRRVAIAAAWHAFQAQHPIILGPVSGRRMPRIGFDLEGPAATTELFRAHALLVAVNFLGLPSVAVPTGLDEDGLPTGVQLIGPRAGDHVALAAARDVEAVLGHVRPEVRVAVS</sequence>